<dbReference type="GO" id="GO:0005886">
    <property type="term" value="C:plasma membrane"/>
    <property type="evidence" value="ECO:0007669"/>
    <property type="project" value="UniProtKB-SubCell"/>
</dbReference>
<keyword evidence="4 7" id="KW-1133">Transmembrane helix</keyword>
<keyword evidence="2" id="KW-1003">Cell membrane</keyword>
<dbReference type="GO" id="GO:0022857">
    <property type="term" value="F:transmembrane transporter activity"/>
    <property type="evidence" value="ECO:0007669"/>
    <property type="project" value="InterPro"/>
</dbReference>
<evidence type="ECO:0000259" key="8">
    <source>
        <dbReference type="Pfam" id="PF06738"/>
    </source>
</evidence>
<dbReference type="Pfam" id="PF06738">
    <property type="entry name" value="ThrE"/>
    <property type="match status" value="1"/>
</dbReference>
<feature type="domain" description="Threonine/serine exporter-like N-terminal" evidence="8">
    <location>
        <begin position="12"/>
        <end position="251"/>
    </location>
</feature>
<proteinExistence type="inferred from homology"/>
<dbReference type="RefSeq" id="WP_131163581.1">
    <property type="nucleotide sequence ID" value="NZ_CP076657.1"/>
</dbReference>
<evidence type="ECO:0000256" key="5">
    <source>
        <dbReference type="ARBA" id="ARBA00023136"/>
    </source>
</evidence>
<name>A0A4Q9JWH9_9BACT</name>
<reference evidence="9 10" key="1">
    <citation type="submission" date="2018-07" db="EMBL/GenBank/DDBJ databases">
        <title>Campylobacter zealandensis sp. nov., isolated from birds and water in New Zealand.</title>
        <authorList>
            <person name="Wilkinson D.A."/>
            <person name="Biggs P.J."/>
            <person name="French N.P."/>
            <person name="Midwinter A.C."/>
        </authorList>
    </citation>
    <scope>NUCLEOTIDE SEQUENCE [LARGE SCALE GENOMIC DNA]</scope>
    <source>
        <strain evidence="9 10">B423b</strain>
    </source>
</reference>
<evidence type="ECO:0000256" key="1">
    <source>
        <dbReference type="ARBA" id="ARBA00004651"/>
    </source>
</evidence>
<protein>
    <submittedName>
        <fullName evidence="9">Threonine/serine exporter</fullName>
    </submittedName>
</protein>
<evidence type="ECO:0000256" key="7">
    <source>
        <dbReference type="SAM" id="Phobius"/>
    </source>
</evidence>
<sequence>MQKPNIQTLTNFLIEYVSIMLSSGTYTSRIAKCVDRITRVYGYEIHINFFFHHFTLNIVDRSDKSSQRTYVVPTKSENINFKLISDLSALSWAIYDKRYSLEYAQETFKELISQKKHSSLSRILFISVANSAFCRLFGGDFGGCLFVLFGTLVGLFFRYIFTRLKINIKIQYIFCSFITSWIVFLGIDLNFVKEANVALGSSILYLTPGVFFINSIIDILKDHILMGLSRIISVIILVCCISIGIYMTLSISNLGILQ</sequence>
<evidence type="ECO:0000313" key="10">
    <source>
        <dbReference type="Proteomes" id="UP000292583"/>
    </source>
</evidence>
<evidence type="ECO:0000256" key="2">
    <source>
        <dbReference type="ARBA" id="ARBA00022475"/>
    </source>
</evidence>
<feature type="transmembrane region" description="Helical" evidence="7">
    <location>
        <begin position="232"/>
        <end position="256"/>
    </location>
</feature>
<gene>
    <name evidence="9" type="ORF">DU473_03410</name>
</gene>
<feature type="transmembrane region" description="Helical" evidence="7">
    <location>
        <begin position="144"/>
        <end position="161"/>
    </location>
</feature>
<dbReference type="AlphaFoldDB" id="A0A4Q9JWH9"/>
<evidence type="ECO:0000313" key="9">
    <source>
        <dbReference type="EMBL" id="TBR81400.1"/>
    </source>
</evidence>
<dbReference type="Proteomes" id="UP000292583">
    <property type="component" value="Unassembled WGS sequence"/>
</dbReference>
<evidence type="ECO:0000256" key="4">
    <source>
        <dbReference type="ARBA" id="ARBA00022989"/>
    </source>
</evidence>
<dbReference type="PANTHER" id="PTHR34390">
    <property type="entry name" value="UPF0442 PROTEIN YJJB-RELATED"/>
    <property type="match status" value="1"/>
</dbReference>
<organism evidence="9 10">
    <name type="scientific">Campylobacter novaezeelandiae</name>
    <dbReference type="NCBI Taxonomy" id="2267891"/>
    <lineage>
        <taxon>Bacteria</taxon>
        <taxon>Pseudomonadati</taxon>
        <taxon>Campylobacterota</taxon>
        <taxon>Epsilonproteobacteria</taxon>
        <taxon>Campylobacterales</taxon>
        <taxon>Campylobacteraceae</taxon>
        <taxon>Campylobacter</taxon>
    </lineage>
</organism>
<keyword evidence="5 7" id="KW-0472">Membrane</keyword>
<accession>A0A4Q9JWH9</accession>
<evidence type="ECO:0000256" key="6">
    <source>
        <dbReference type="ARBA" id="ARBA00034125"/>
    </source>
</evidence>
<keyword evidence="3 7" id="KW-0812">Transmembrane</keyword>
<evidence type="ECO:0000256" key="3">
    <source>
        <dbReference type="ARBA" id="ARBA00022692"/>
    </source>
</evidence>
<comment type="subcellular location">
    <subcellularLocation>
        <location evidence="1">Cell membrane</location>
        <topology evidence="1">Multi-pass membrane protein</topology>
    </subcellularLocation>
</comment>
<dbReference type="InterPro" id="IPR010619">
    <property type="entry name" value="ThrE-like_N"/>
</dbReference>
<dbReference type="GO" id="GO:0015744">
    <property type="term" value="P:succinate transport"/>
    <property type="evidence" value="ECO:0007669"/>
    <property type="project" value="TreeGrafter"/>
</dbReference>
<dbReference type="PANTHER" id="PTHR34390:SF2">
    <property type="entry name" value="SUCCINATE TRANSPORTER SUBUNIT YJJP-RELATED"/>
    <property type="match status" value="1"/>
</dbReference>
<feature type="transmembrane region" description="Helical" evidence="7">
    <location>
        <begin position="173"/>
        <end position="192"/>
    </location>
</feature>
<feature type="transmembrane region" description="Helical" evidence="7">
    <location>
        <begin position="198"/>
        <end position="220"/>
    </location>
</feature>
<comment type="caution">
    <text evidence="9">The sequence shown here is derived from an EMBL/GenBank/DDBJ whole genome shotgun (WGS) entry which is preliminary data.</text>
</comment>
<dbReference type="EMBL" id="QPGR01000005">
    <property type="protein sequence ID" value="TBR81400.1"/>
    <property type="molecule type" value="Genomic_DNA"/>
</dbReference>
<keyword evidence="10" id="KW-1185">Reference proteome</keyword>
<dbReference type="InterPro" id="IPR050539">
    <property type="entry name" value="ThrE_Dicarb/AminoAcid_Exp"/>
</dbReference>
<comment type="similarity">
    <text evidence="6">Belongs to the ThrE exporter (TC 2.A.79) family.</text>
</comment>
<dbReference type="OrthoDB" id="9813917at2"/>